<dbReference type="GO" id="GO:0006352">
    <property type="term" value="P:DNA-templated transcription initiation"/>
    <property type="evidence" value="ECO:0007669"/>
    <property type="project" value="InterPro"/>
</dbReference>
<dbReference type="InterPro" id="IPR036388">
    <property type="entry name" value="WH-like_DNA-bd_sf"/>
</dbReference>
<feature type="domain" description="RNA polymerase sigma-70 region 2" evidence="6">
    <location>
        <begin position="13"/>
        <end position="79"/>
    </location>
</feature>
<keyword evidence="5" id="KW-0804">Transcription</keyword>
<feature type="domain" description="RNA polymerase sigma factor 70 region 4 type 2" evidence="7">
    <location>
        <begin position="111"/>
        <end position="162"/>
    </location>
</feature>
<evidence type="ECO:0000313" key="9">
    <source>
        <dbReference type="Proteomes" id="UP000325218"/>
    </source>
</evidence>
<dbReference type="CDD" id="cd06171">
    <property type="entry name" value="Sigma70_r4"/>
    <property type="match status" value="1"/>
</dbReference>
<dbReference type="SUPFAM" id="SSF88659">
    <property type="entry name" value="Sigma3 and sigma4 domains of RNA polymerase sigma factors"/>
    <property type="match status" value="1"/>
</dbReference>
<dbReference type="NCBIfam" id="TIGR02937">
    <property type="entry name" value="sigma70-ECF"/>
    <property type="match status" value="1"/>
</dbReference>
<dbReference type="RefSeq" id="WP_148451958.1">
    <property type="nucleotide sequence ID" value="NZ_VSDO01000002.1"/>
</dbReference>
<evidence type="ECO:0000259" key="6">
    <source>
        <dbReference type="Pfam" id="PF04542"/>
    </source>
</evidence>
<dbReference type="OrthoDB" id="9784984at2"/>
<comment type="similarity">
    <text evidence="1">Belongs to the sigma-70 factor family. ECF subfamily.</text>
</comment>
<evidence type="ECO:0000256" key="4">
    <source>
        <dbReference type="ARBA" id="ARBA00023125"/>
    </source>
</evidence>
<organism evidence="8 9">
    <name type="scientific">Paenibacillus faecis</name>
    <dbReference type="NCBI Taxonomy" id="862114"/>
    <lineage>
        <taxon>Bacteria</taxon>
        <taxon>Bacillati</taxon>
        <taxon>Bacillota</taxon>
        <taxon>Bacilli</taxon>
        <taxon>Bacillales</taxon>
        <taxon>Paenibacillaceae</taxon>
        <taxon>Paenibacillus</taxon>
    </lineage>
</organism>
<dbReference type="Pfam" id="PF04542">
    <property type="entry name" value="Sigma70_r2"/>
    <property type="match status" value="1"/>
</dbReference>
<gene>
    <name evidence="8" type="ORF">FRY98_11910</name>
</gene>
<keyword evidence="9" id="KW-1185">Reference proteome</keyword>
<dbReference type="InterPro" id="IPR013325">
    <property type="entry name" value="RNA_pol_sigma_r2"/>
</dbReference>
<dbReference type="Proteomes" id="UP000325218">
    <property type="component" value="Unassembled WGS sequence"/>
</dbReference>
<dbReference type="Gene3D" id="1.10.1740.10">
    <property type="match status" value="1"/>
</dbReference>
<dbReference type="Gene3D" id="1.10.10.10">
    <property type="entry name" value="Winged helix-like DNA-binding domain superfamily/Winged helix DNA-binding domain"/>
    <property type="match status" value="1"/>
</dbReference>
<keyword evidence="2" id="KW-0805">Transcription regulation</keyword>
<dbReference type="InterPro" id="IPR013249">
    <property type="entry name" value="RNA_pol_sigma70_r4_t2"/>
</dbReference>
<reference evidence="8 9" key="1">
    <citation type="submission" date="2019-08" db="EMBL/GenBank/DDBJ databases">
        <title>Genome sequencing of Paenibacillus faecis DSM 23593(T).</title>
        <authorList>
            <person name="Kook J.-K."/>
            <person name="Park S.-N."/>
            <person name="Lim Y.K."/>
        </authorList>
    </citation>
    <scope>NUCLEOTIDE SEQUENCE [LARGE SCALE GENOMIC DNA]</scope>
    <source>
        <strain evidence="8 9">DSM 23593</strain>
    </source>
</reference>
<dbReference type="InterPro" id="IPR013324">
    <property type="entry name" value="RNA_pol_sigma_r3/r4-like"/>
</dbReference>
<sequence>MKKGDRSAFHEFVKLYGQTVFRIAYSVLHDEKEAEDAAQETFLQVYKSLSAYRSQGIKSWLSRITVNKAIDLKRRRDRRREDHWDPADVADKIPAQEDELLEDMLSQERRNELQSKLSELPPGHRQVVTAFYFEGKSHEQIASELALSVKTIESKLYRARAWIREHWKEEEWQ</sequence>
<dbReference type="SUPFAM" id="SSF88946">
    <property type="entry name" value="Sigma2 domain of RNA polymerase sigma factors"/>
    <property type="match status" value="1"/>
</dbReference>
<keyword evidence="3" id="KW-0731">Sigma factor</keyword>
<proteinExistence type="inferred from homology"/>
<evidence type="ECO:0000256" key="1">
    <source>
        <dbReference type="ARBA" id="ARBA00010641"/>
    </source>
</evidence>
<dbReference type="EMBL" id="VSDO01000002">
    <property type="protein sequence ID" value="TYA13362.1"/>
    <property type="molecule type" value="Genomic_DNA"/>
</dbReference>
<dbReference type="PANTHER" id="PTHR43133:SF8">
    <property type="entry name" value="RNA POLYMERASE SIGMA FACTOR HI_1459-RELATED"/>
    <property type="match status" value="1"/>
</dbReference>
<dbReference type="Pfam" id="PF08281">
    <property type="entry name" value="Sigma70_r4_2"/>
    <property type="match status" value="1"/>
</dbReference>
<protein>
    <submittedName>
        <fullName evidence="8">RNA polymerase sigma factor</fullName>
    </submittedName>
</protein>
<evidence type="ECO:0000256" key="3">
    <source>
        <dbReference type="ARBA" id="ARBA00023082"/>
    </source>
</evidence>
<evidence type="ECO:0000256" key="5">
    <source>
        <dbReference type="ARBA" id="ARBA00023163"/>
    </source>
</evidence>
<comment type="caution">
    <text evidence="8">The sequence shown here is derived from an EMBL/GenBank/DDBJ whole genome shotgun (WGS) entry which is preliminary data.</text>
</comment>
<dbReference type="AlphaFoldDB" id="A0A5D0CU21"/>
<dbReference type="GO" id="GO:0016987">
    <property type="term" value="F:sigma factor activity"/>
    <property type="evidence" value="ECO:0007669"/>
    <property type="project" value="UniProtKB-KW"/>
</dbReference>
<dbReference type="GO" id="GO:0003677">
    <property type="term" value="F:DNA binding"/>
    <property type="evidence" value="ECO:0007669"/>
    <property type="project" value="UniProtKB-KW"/>
</dbReference>
<evidence type="ECO:0000259" key="7">
    <source>
        <dbReference type="Pfam" id="PF08281"/>
    </source>
</evidence>
<dbReference type="InterPro" id="IPR007627">
    <property type="entry name" value="RNA_pol_sigma70_r2"/>
</dbReference>
<keyword evidence="4" id="KW-0238">DNA-binding</keyword>
<evidence type="ECO:0000256" key="2">
    <source>
        <dbReference type="ARBA" id="ARBA00023015"/>
    </source>
</evidence>
<name>A0A5D0CU21_9BACL</name>
<accession>A0A5D0CU21</accession>
<evidence type="ECO:0000313" key="8">
    <source>
        <dbReference type="EMBL" id="TYA13362.1"/>
    </source>
</evidence>
<dbReference type="InterPro" id="IPR039425">
    <property type="entry name" value="RNA_pol_sigma-70-like"/>
</dbReference>
<dbReference type="InterPro" id="IPR014284">
    <property type="entry name" value="RNA_pol_sigma-70_dom"/>
</dbReference>
<dbReference type="PANTHER" id="PTHR43133">
    <property type="entry name" value="RNA POLYMERASE ECF-TYPE SIGMA FACTO"/>
    <property type="match status" value="1"/>
</dbReference>